<feature type="domain" description="VWFA" evidence="7">
    <location>
        <begin position="1412"/>
        <end position="1554"/>
    </location>
</feature>
<accession>I3JDE9</accession>
<comment type="subcellular location">
    <subcellularLocation>
        <location evidence="1">Secreted</location>
    </subcellularLocation>
</comment>
<feature type="domain" description="VWFA" evidence="7">
    <location>
        <begin position="210"/>
        <end position="382"/>
    </location>
</feature>
<dbReference type="InParanoid" id="I3JDE9"/>
<dbReference type="Pfam" id="PF00092">
    <property type="entry name" value="VWA"/>
    <property type="match status" value="8"/>
</dbReference>
<dbReference type="eggNOG" id="KOG3544">
    <property type="taxonomic scope" value="Eukaryota"/>
</dbReference>
<dbReference type="PROSITE" id="PS50234">
    <property type="entry name" value="VWFA"/>
    <property type="match status" value="8"/>
</dbReference>
<dbReference type="Gene3D" id="3.40.50.410">
    <property type="entry name" value="von Willebrand factor, type A domain"/>
    <property type="match status" value="8"/>
</dbReference>
<keyword evidence="3" id="KW-0732">Signal</keyword>
<evidence type="ECO:0000256" key="6">
    <source>
        <dbReference type="SAM" id="MobiDB-lite"/>
    </source>
</evidence>
<dbReference type="InterPro" id="IPR050525">
    <property type="entry name" value="ECM_Assembly_Org"/>
</dbReference>
<reference evidence="8" key="3">
    <citation type="submission" date="2025-09" db="UniProtKB">
        <authorList>
            <consortium name="Ensembl"/>
        </authorList>
    </citation>
    <scope>IDENTIFICATION</scope>
</reference>
<feature type="domain" description="VWFA" evidence="7">
    <location>
        <begin position="14"/>
        <end position="191"/>
    </location>
</feature>
<keyword evidence="4" id="KW-0677">Repeat</keyword>
<dbReference type="Proteomes" id="UP000005207">
    <property type="component" value="Linkage group LG11"/>
</dbReference>
<evidence type="ECO:0000256" key="4">
    <source>
        <dbReference type="ARBA" id="ARBA00022737"/>
    </source>
</evidence>
<dbReference type="GO" id="GO:0005576">
    <property type="term" value="C:extracellular region"/>
    <property type="evidence" value="ECO:0007669"/>
    <property type="project" value="UniProtKB-SubCell"/>
</dbReference>
<organism evidence="8 9">
    <name type="scientific">Oreochromis niloticus</name>
    <name type="common">Nile tilapia</name>
    <name type="synonym">Tilapia nilotica</name>
    <dbReference type="NCBI Taxonomy" id="8128"/>
    <lineage>
        <taxon>Eukaryota</taxon>
        <taxon>Metazoa</taxon>
        <taxon>Chordata</taxon>
        <taxon>Craniata</taxon>
        <taxon>Vertebrata</taxon>
        <taxon>Euteleostomi</taxon>
        <taxon>Actinopterygii</taxon>
        <taxon>Neopterygii</taxon>
        <taxon>Teleostei</taxon>
        <taxon>Neoteleostei</taxon>
        <taxon>Acanthomorphata</taxon>
        <taxon>Ovalentaria</taxon>
        <taxon>Cichlomorphae</taxon>
        <taxon>Cichliformes</taxon>
        <taxon>Cichlidae</taxon>
        <taxon>African cichlids</taxon>
        <taxon>Pseudocrenilabrinae</taxon>
        <taxon>Oreochromini</taxon>
        <taxon>Oreochromis</taxon>
    </lineage>
</organism>
<dbReference type="PANTHER" id="PTHR24020:SF86">
    <property type="entry name" value="COLLAGEN, TYPE VI, ALPHA 4"/>
    <property type="match status" value="1"/>
</dbReference>
<evidence type="ECO:0000256" key="2">
    <source>
        <dbReference type="ARBA" id="ARBA00022525"/>
    </source>
</evidence>
<keyword evidence="2" id="KW-0964">Secreted</keyword>
<evidence type="ECO:0000256" key="3">
    <source>
        <dbReference type="ARBA" id="ARBA00022729"/>
    </source>
</evidence>
<evidence type="ECO:0000313" key="8">
    <source>
        <dbReference type="Ensembl" id="ENSONIP00000006889.2"/>
    </source>
</evidence>
<dbReference type="FunFam" id="3.40.50.410:FF:000016">
    <property type="entry name" value="Collagen type VI alpha 3 chain"/>
    <property type="match status" value="1"/>
</dbReference>
<reference evidence="9" key="1">
    <citation type="submission" date="2012-01" db="EMBL/GenBank/DDBJ databases">
        <title>The Genome Sequence of Oreochromis niloticus (Nile Tilapia).</title>
        <authorList>
            <consortium name="Broad Institute Genome Assembly Team"/>
            <consortium name="Broad Institute Sequencing Platform"/>
            <person name="Di Palma F."/>
            <person name="Johnson J."/>
            <person name="Lander E.S."/>
            <person name="Lindblad-Toh K."/>
        </authorList>
    </citation>
    <scope>NUCLEOTIDE SEQUENCE [LARGE SCALE GENOMIC DNA]</scope>
</reference>
<dbReference type="CDD" id="cd01472">
    <property type="entry name" value="vWA_collagen"/>
    <property type="match status" value="2"/>
</dbReference>
<reference evidence="8" key="2">
    <citation type="submission" date="2025-08" db="UniProtKB">
        <authorList>
            <consortium name="Ensembl"/>
        </authorList>
    </citation>
    <scope>IDENTIFICATION</scope>
</reference>
<evidence type="ECO:0000256" key="5">
    <source>
        <dbReference type="ARBA" id="ARBA00023180"/>
    </source>
</evidence>
<proteinExistence type="predicted"/>
<dbReference type="SUPFAM" id="SSF53300">
    <property type="entry name" value="vWA-like"/>
    <property type="match status" value="9"/>
</dbReference>
<protein>
    <submittedName>
        <fullName evidence="8">Collagen type VI alpha 6 chain</fullName>
    </submittedName>
</protein>
<sequence length="1833" mass="203975">MLFGDFCENVTVGDIVFLVDGSTSITNKNFQDIRTFLRNTIQGFEIDPNKVQIGLVQYSDDPYPEFQLMDHRDKNSLLAAVENLTHRGGGTKTGKAIDFLRTEYFTKEAGSRAERRVPQIAVVITDGASTDDVLEPARRLRQHGVIVFAIGVGKFNQTQLITIANWPSDPGYIFDSSRVTLLIDLLTTQRVETVTEGEKAAIGSSSSSADIVFIVDESGSIGEENFRLMRDFLRSVISVLETGQSKIRVGIVTYNDVPTAHAYLDMFGDKEDILKFISFLPYRQGGTKTGAALHFTLENIFTKEKGSRKDVPKVAVVITDGESQDNVKEPAIALRRAGVTVFAVGIKKANKTELLEMASYPKSKFVFTVDSFVKLKPLKETLQATLCNTIIQIGVQDKESDAETKKACKEKDQADIFFLMDDSESIKDADFADMLKFIIEFLRTFRIGPDHVRMGLVKYSDSPSLQFDLTQHSDAKTMEKAVKEIIHEKGGTFTGEALSSMKGHFENAKTSRGYKVSEYLIVITDGKSEDKVQIPAEELRAQGVIIYAIGVNASNDNELNEIAGDPRRKFFVHSFDALKTIKNNITREICFLEACKDTQGDIFFLTDSSERISEEGFQKMKNFTKSVISKSIIGLDKVHIGVMQYSTNTRLEFDLTTHYSLEGMLNTIDGMMQNKTRTRTGRAITEVSQYFDAARGGRPWVKQWLVVITDGKSEDSVREPARALRAKGVVIYAIGVNKTNVQELSEISGSLQRAFIENTFDGWKELETKLALEFCEKGKRVKADIIFLVDGSESMTEEQFKSTKSFLASVVNQNTVGENLTRFGVILYSRTAKSEFTLKEIYSKGKVLEALQQLVQPKGGTYTGAALAYSLPYFNAEHGGRRAIRVPQILMVITDGDSRDSDRLKAESDALRQNGITVISIGVEGANRSELETMAGGDTSKVFFVDNFEGLETLYKKISPVISCNQTDLVFLLDYSSSINQSQHTIMLNFTASVVDNFNVSKELAHVGLAQFSDDPKDEFYLNTYNNKTNMTGHILNMPYNGGNTYLGEALVHIRDYFHESKGSRRDVPKNLVLITDGNSHDDVEDAAEALRKMGITIFAIAVGDVFYLQLLQITGTPEKVFNVDSFDSLANIKKKIIDEICDTVPDDEPEIDCTIDVAIGFDITDTSGSNNMLIRDYIQHLEEIVHHISHISTVENLCCTGVPRSPVKTQIAFHLVDRDGRALYDTSFPDFSEDVLKKVLSWKLSQPTYFNSELLNFFKERFKARSKATVKVLMIFSDGLDENVVSLQRESKLLRESGKNIALLAVALRGTDHAQLQKVEFGRGFGYTDQLIISMPSIGSTIFQQIKCPWLLFKGQPGEPGVKGGPGPPGPRGMPGLDGRDGFGPEGPKGSKLFLTLPPPGESQCPVYPTELVFGLDMSDDVTPTAFERQRSALLHLLEDLSIAENNCPQGARVAVVGYSAYTKYLIRFQDHHRKSPLIEAVKNIALEKTSNKRQLGAAMRFVGQNIFKRVRAGFMVRKVAVFFTNGASQDIDAILAAIMEYRALNIVPAIISPRNVPAINQAMEADDTGNSIFTVLRRPQEPAADLRRVKNCAICYDPCRRAEECAFIQEPVAPQQVDMDLVMVLDSSREIQADEYTGAQQLLSSVVEQLAVSPQPRRAGRQARVALVQQINKVEFGLQTYQNAEDMKTYMMQNMQQQGGSLALGQMLDYTLREVLLKAGQPRSKRAVLTVVGTKTAYRDQAKLRYISQKAKCEGVALFVVAVGDRYKRREVEELASVPTQQHLIRFNRLKTHADGLFGFISEGLNAYPPPPFKLTCSQLSEPDDTLDTNR</sequence>
<dbReference type="SMART" id="SM00327">
    <property type="entry name" value="VWA"/>
    <property type="match status" value="9"/>
</dbReference>
<dbReference type="FunFam" id="3.40.50.410:FF:000004">
    <property type="entry name" value="collagen alpha-6(VI) chain"/>
    <property type="match status" value="6"/>
</dbReference>
<evidence type="ECO:0000256" key="1">
    <source>
        <dbReference type="ARBA" id="ARBA00004613"/>
    </source>
</evidence>
<feature type="domain" description="VWFA" evidence="7">
    <location>
        <begin position="1622"/>
        <end position="1803"/>
    </location>
</feature>
<evidence type="ECO:0000313" key="9">
    <source>
        <dbReference type="Proteomes" id="UP000005207"/>
    </source>
</evidence>
<feature type="region of interest" description="Disordered" evidence="6">
    <location>
        <begin position="1359"/>
        <end position="1391"/>
    </location>
</feature>
<keyword evidence="9" id="KW-1185">Reference proteome</keyword>
<dbReference type="Pfam" id="PF13768">
    <property type="entry name" value="VWA_3"/>
    <property type="match status" value="1"/>
</dbReference>
<dbReference type="PANTHER" id="PTHR24020">
    <property type="entry name" value="COLLAGEN ALPHA"/>
    <property type="match status" value="1"/>
</dbReference>
<feature type="domain" description="VWFA" evidence="7">
    <location>
        <begin position="601"/>
        <end position="770"/>
    </location>
</feature>
<dbReference type="HOGENOM" id="CLU_001732_0_0_1"/>
<evidence type="ECO:0000259" key="7">
    <source>
        <dbReference type="PROSITE" id="PS50234"/>
    </source>
</evidence>
<feature type="domain" description="VWFA" evidence="7">
    <location>
        <begin position="784"/>
        <end position="958"/>
    </location>
</feature>
<keyword evidence="5" id="KW-0325">Glycoprotein</keyword>
<dbReference type="Ensembl" id="ENSONIT00000006894.2">
    <property type="protein sequence ID" value="ENSONIP00000006889.2"/>
    <property type="gene ID" value="ENSONIG00000002034.2"/>
</dbReference>
<name>I3JDE9_ORENI</name>
<dbReference type="InterPro" id="IPR002035">
    <property type="entry name" value="VWF_A"/>
</dbReference>
<dbReference type="InterPro" id="IPR036465">
    <property type="entry name" value="vWFA_dom_sf"/>
</dbReference>
<dbReference type="PRINTS" id="PR00453">
    <property type="entry name" value="VWFADOMAIN"/>
</dbReference>
<feature type="domain" description="VWFA" evidence="7">
    <location>
        <begin position="415"/>
        <end position="585"/>
    </location>
</feature>
<dbReference type="CDD" id="cd01450">
    <property type="entry name" value="vWFA_subfamily_ECM"/>
    <property type="match status" value="3"/>
</dbReference>
<dbReference type="GeneTree" id="ENSGT00940000155619"/>
<feature type="domain" description="VWFA" evidence="7">
    <location>
        <begin position="968"/>
        <end position="1141"/>
    </location>
</feature>
<gene>
    <name evidence="8" type="primary">COL6A6</name>
</gene>